<proteinExistence type="predicted"/>
<organism evidence="2 3">
    <name type="scientific">Prymnesium parvum</name>
    <name type="common">Toxic golden alga</name>
    <dbReference type="NCBI Taxonomy" id="97485"/>
    <lineage>
        <taxon>Eukaryota</taxon>
        <taxon>Haptista</taxon>
        <taxon>Haptophyta</taxon>
        <taxon>Prymnesiophyceae</taxon>
        <taxon>Prymnesiales</taxon>
        <taxon>Prymnesiaceae</taxon>
        <taxon>Prymnesium</taxon>
    </lineage>
</organism>
<comment type="caution">
    <text evidence="2">The sequence shown here is derived from an EMBL/GenBank/DDBJ whole genome shotgun (WGS) entry which is preliminary data.</text>
</comment>
<keyword evidence="3" id="KW-1185">Reference proteome</keyword>
<protein>
    <recommendedName>
        <fullName evidence="4">Arylamine N-acetyltransferase</fullName>
    </recommendedName>
</protein>
<evidence type="ECO:0000256" key="1">
    <source>
        <dbReference type="SAM" id="MobiDB-lite"/>
    </source>
</evidence>
<feature type="region of interest" description="Disordered" evidence="1">
    <location>
        <begin position="19"/>
        <end position="47"/>
    </location>
</feature>
<evidence type="ECO:0000313" key="2">
    <source>
        <dbReference type="EMBL" id="KAL1511056.1"/>
    </source>
</evidence>
<sequence length="199" mass="22025">MEWFVEDGVAALATDGQLVRSSGEAPRAQQPHPSLPSFAREPPESIGSRAAARERIGSLLNEGIKWECVSDEGLEEFIAASEDVPFLLRTQLFDAIFAPSLTFFTTESTVVQRVETKLETTKTEWGIGFPLGNPSATPRDVIRCCWVQGNTVVFETAKGGHVDTVQRTPEDDGLLITTCCTTKHDKERRLRHAISFRSF</sequence>
<gene>
    <name evidence="2" type="ORF">AB1Y20_005880</name>
</gene>
<dbReference type="SUPFAM" id="SSF50814">
    <property type="entry name" value="Lipocalins"/>
    <property type="match status" value="1"/>
</dbReference>
<evidence type="ECO:0008006" key="4">
    <source>
        <dbReference type="Google" id="ProtNLM"/>
    </source>
</evidence>
<evidence type="ECO:0000313" key="3">
    <source>
        <dbReference type="Proteomes" id="UP001515480"/>
    </source>
</evidence>
<reference evidence="2 3" key="1">
    <citation type="journal article" date="2024" name="Science">
        <title>Giant polyketide synthase enzymes in the biosynthesis of giant marine polyether toxins.</title>
        <authorList>
            <person name="Fallon T.R."/>
            <person name="Shende V.V."/>
            <person name="Wierzbicki I.H."/>
            <person name="Pendleton A.L."/>
            <person name="Watervoot N.F."/>
            <person name="Auber R.P."/>
            <person name="Gonzalez D.J."/>
            <person name="Wisecaver J.H."/>
            <person name="Moore B.S."/>
        </authorList>
    </citation>
    <scope>NUCLEOTIDE SEQUENCE [LARGE SCALE GENOMIC DNA]</scope>
    <source>
        <strain evidence="2 3">12B1</strain>
    </source>
</reference>
<dbReference type="EMBL" id="JBGBPQ010000014">
    <property type="protein sequence ID" value="KAL1511056.1"/>
    <property type="molecule type" value="Genomic_DNA"/>
</dbReference>
<name>A0AB34J3E2_PRYPA</name>
<accession>A0AB34J3E2</accession>
<dbReference type="AlphaFoldDB" id="A0AB34J3E2"/>
<dbReference type="InterPro" id="IPR012674">
    <property type="entry name" value="Calycin"/>
</dbReference>
<dbReference type="Gene3D" id="2.40.128.20">
    <property type="match status" value="1"/>
</dbReference>
<dbReference type="Proteomes" id="UP001515480">
    <property type="component" value="Unassembled WGS sequence"/>
</dbReference>